<evidence type="ECO:0000313" key="3">
    <source>
        <dbReference type="Proteomes" id="UP000238479"/>
    </source>
</evidence>
<comment type="caution">
    <text evidence="2">The sequence shown here is derived from an EMBL/GenBank/DDBJ whole genome shotgun (WGS) entry which is preliminary data.</text>
</comment>
<dbReference type="InterPro" id="IPR011043">
    <property type="entry name" value="Gal_Oxase/kelch_b-propeller"/>
</dbReference>
<dbReference type="InterPro" id="IPR001810">
    <property type="entry name" value="F-box_dom"/>
</dbReference>
<dbReference type="InterPro" id="IPR013187">
    <property type="entry name" value="F-box-assoc_dom_typ3"/>
</dbReference>
<protein>
    <submittedName>
        <fullName evidence="2">Putative F-box domain, galactose oxidase/kelch, beta-propeller, F-box associated interaction</fullName>
    </submittedName>
</protein>
<dbReference type="InterPro" id="IPR050796">
    <property type="entry name" value="SCF_F-box_component"/>
</dbReference>
<dbReference type="Gramene" id="PRQ48178">
    <property type="protein sequence ID" value="PRQ48178"/>
    <property type="gene ID" value="RchiOBHm_Chr2g0107781"/>
</dbReference>
<dbReference type="OMA" id="HECIPRV"/>
<dbReference type="Pfam" id="PF08268">
    <property type="entry name" value="FBA_3"/>
    <property type="match status" value="1"/>
</dbReference>
<name>A0A2P6RP18_ROSCH</name>
<dbReference type="SUPFAM" id="SSF81383">
    <property type="entry name" value="F-box domain"/>
    <property type="match status" value="1"/>
</dbReference>
<dbReference type="Pfam" id="PF00646">
    <property type="entry name" value="F-box"/>
    <property type="match status" value="1"/>
</dbReference>
<sequence length="356" mass="40404">MAETEDLPEEIVVNILTWLPVKSLIRFTSVSKRLRFIILSDPKFAESQLKAARQQKTLSRRLLFSTDAPPLELESIHLDDTPSFGEPSSVRKLSLPFHQQPVRFVKLLGSCNGLVFVAFDEKLFYIWNPSFRFFKQLPDPPGFSLFFSITFSGVGCVSATDDYKVLVASVWKTEVWMFSSRARVWKSIQGAGYSPALYATGHGILLNEALHWVEDEFDHEILVFDLLQDEFRKMRLPNYFQQRLGFLPALLGVSFGGCLCVCRRPITAGDSADFWVMRQYDVRGGDSWTKLHNLKLSDPPQGPIKVMESSIIAQTWTSDGSCLVNIDHKKEEKLGVILGNSLKMIPYEESLLRISV</sequence>
<dbReference type="Gene3D" id="1.20.1280.50">
    <property type="match status" value="1"/>
</dbReference>
<dbReference type="AlphaFoldDB" id="A0A2P6RP18"/>
<feature type="domain" description="F-box" evidence="1">
    <location>
        <begin position="1"/>
        <end position="47"/>
    </location>
</feature>
<evidence type="ECO:0000259" key="1">
    <source>
        <dbReference type="PROSITE" id="PS50181"/>
    </source>
</evidence>
<accession>A0A2P6RP18</accession>
<dbReference type="PANTHER" id="PTHR31672:SF13">
    <property type="entry name" value="F-BOX PROTEIN CPR30-LIKE"/>
    <property type="match status" value="1"/>
</dbReference>
<dbReference type="SMART" id="SM00256">
    <property type="entry name" value="FBOX"/>
    <property type="match status" value="1"/>
</dbReference>
<gene>
    <name evidence="2" type="ORF">RchiOBHm_Chr2g0107781</name>
</gene>
<dbReference type="Proteomes" id="UP000238479">
    <property type="component" value="Chromosome 2"/>
</dbReference>
<reference evidence="2 3" key="1">
    <citation type="journal article" date="2018" name="Nat. Genet.">
        <title>The Rosa genome provides new insights in the design of modern roses.</title>
        <authorList>
            <person name="Bendahmane M."/>
        </authorList>
    </citation>
    <scope>NUCLEOTIDE SEQUENCE [LARGE SCALE GENOMIC DNA]</scope>
    <source>
        <strain evidence="3">cv. Old Blush</strain>
    </source>
</reference>
<evidence type="ECO:0000313" key="2">
    <source>
        <dbReference type="EMBL" id="PRQ48178.1"/>
    </source>
</evidence>
<dbReference type="OrthoDB" id="1152154at2759"/>
<dbReference type="PANTHER" id="PTHR31672">
    <property type="entry name" value="BNACNNG10540D PROTEIN"/>
    <property type="match status" value="1"/>
</dbReference>
<dbReference type="STRING" id="74649.A0A2P6RP18"/>
<dbReference type="NCBIfam" id="TIGR01640">
    <property type="entry name" value="F_box_assoc_1"/>
    <property type="match status" value="1"/>
</dbReference>
<dbReference type="PROSITE" id="PS50181">
    <property type="entry name" value="FBOX"/>
    <property type="match status" value="1"/>
</dbReference>
<dbReference type="SUPFAM" id="SSF50965">
    <property type="entry name" value="Galactose oxidase, central domain"/>
    <property type="match status" value="1"/>
</dbReference>
<organism evidence="2 3">
    <name type="scientific">Rosa chinensis</name>
    <name type="common">China rose</name>
    <dbReference type="NCBI Taxonomy" id="74649"/>
    <lineage>
        <taxon>Eukaryota</taxon>
        <taxon>Viridiplantae</taxon>
        <taxon>Streptophyta</taxon>
        <taxon>Embryophyta</taxon>
        <taxon>Tracheophyta</taxon>
        <taxon>Spermatophyta</taxon>
        <taxon>Magnoliopsida</taxon>
        <taxon>eudicotyledons</taxon>
        <taxon>Gunneridae</taxon>
        <taxon>Pentapetalae</taxon>
        <taxon>rosids</taxon>
        <taxon>fabids</taxon>
        <taxon>Rosales</taxon>
        <taxon>Rosaceae</taxon>
        <taxon>Rosoideae</taxon>
        <taxon>Rosoideae incertae sedis</taxon>
        <taxon>Rosa</taxon>
    </lineage>
</organism>
<keyword evidence="3" id="KW-1185">Reference proteome</keyword>
<dbReference type="InterPro" id="IPR017451">
    <property type="entry name" value="F-box-assoc_interact_dom"/>
</dbReference>
<dbReference type="InterPro" id="IPR036047">
    <property type="entry name" value="F-box-like_dom_sf"/>
</dbReference>
<dbReference type="EMBL" id="PDCK01000040">
    <property type="protein sequence ID" value="PRQ48178.1"/>
    <property type="molecule type" value="Genomic_DNA"/>
</dbReference>
<proteinExistence type="predicted"/>